<dbReference type="Proteomes" id="UP000239263">
    <property type="component" value="Unassembled WGS sequence"/>
</dbReference>
<comment type="caution">
    <text evidence="1">The sequence shown here is derived from an EMBL/GenBank/DDBJ whole genome shotgun (WGS) entry which is preliminary data.</text>
</comment>
<dbReference type="AlphaFoldDB" id="A0A2S7XCI9"/>
<organism evidence="1 2">
    <name type="scientific">Aliivibrio sifiae</name>
    <dbReference type="NCBI Taxonomy" id="566293"/>
    <lineage>
        <taxon>Bacteria</taxon>
        <taxon>Pseudomonadati</taxon>
        <taxon>Pseudomonadota</taxon>
        <taxon>Gammaproteobacteria</taxon>
        <taxon>Vibrionales</taxon>
        <taxon>Vibrionaceae</taxon>
        <taxon>Aliivibrio</taxon>
    </lineage>
</organism>
<dbReference type="PROSITE" id="PS51257">
    <property type="entry name" value="PROKAR_LIPOPROTEIN"/>
    <property type="match status" value="1"/>
</dbReference>
<sequence length="130" mass="15037">MKHYFILAVILILSGCSTIKGREIRPQYTETLAPITAEQIAYAVDNTKDWSVVEKAGETVVAHYFNRHEVIVEITPDYSGFNIEYVSSSIEYSDGRVHKNYYAWIKKLSYSIKRQAYRSKQKEVVQQPII</sequence>
<dbReference type="RefSeq" id="WP_105054428.1">
    <property type="nucleotide sequence ID" value="NZ_CAWNRT010000001.1"/>
</dbReference>
<gene>
    <name evidence="1" type="ORF">BTO22_04295</name>
</gene>
<evidence type="ECO:0000313" key="1">
    <source>
        <dbReference type="EMBL" id="PQJ88846.1"/>
    </source>
</evidence>
<reference evidence="1 2" key="1">
    <citation type="submission" date="2016-12" db="EMBL/GenBank/DDBJ databases">
        <title>Diversity of luminous bacteria.</title>
        <authorList>
            <person name="Yoshizawa S."/>
            <person name="Kogure K."/>
        </authorList>
    </citation>
    <scope>NUCLEOTIDE SEQUENCE [LARGE SCALE GENOMIC DNA]</scope>
    <source>
        <strain evidence="1 2">ATCC 33715</strain>
    </source>
</reference>
<dbReference type="EMBL" id="MSCO01000001">
    <property type="protein sequence ID" value="PQJ88846.1"/>
    <property type="molecule type" value="Genomic_DNA"/>
</dbReference>
<feature type="non-terminal residue" evidence="1">
    <location>
        <position position="130"/>
    </location>
</feature>
<proteinExistence type="predicted"/>
<evidence type="ECO:0008006" key="3">
    <source>
        <dbReference type="Google" id="ProtNLM"/>
    </source>
</evidence>
<name>A0A2S7XCI9_9GAMM</name>
<protein>
    <recommendedName>
        <fullName evidence="3">Lipoprotein</fullName>
    </recommendedName>
</protein>
<evidence type="ECO:0000313" key="2">
    <source>
        <dbReference type="Proteomes" id="UP000239263"/>
    </source>
</evidence>
<accession>A0A2S7XCI9</accession>